<keyword evidence="6" id="KW-1185">Reference proteome</keyword>
<dbReference type="RefSeq" id="WP_096498136.1">
    <property type="nucleotide sequence ID" value="NZ_CP023445.1"/>
</dbReference>
<dbReference type="KEGG" id="apre:CNX65_34095"/>
<dbReference type="EMBL" id="CP023445">
    <property type="protein sequence ID" value="ATE58544.1"/>
    <property type="molecule type" value="Genomic_DNA"/>
</dbReference>
<gene>
    <name evidence="5" type="ORF">CNX65_34095</name>
</gene>
<reference evidence="5" key="1">
    <citation type="submission" date="2017-09" db="EMBL/GenBank/DDBJ databases">
        <title>Complete Genome Sequence of ansamitocin-producing Bacterium Actinosynnema pretiosum X47.</title>
        <authorList>
            <person name="Cao G."/>
            <person name="Zong G."/>
            <person name="Zhong C."/>
            <person name="Fu J."/>
        </authorList>
    </citation>
    <scope>NUCLEOTIDE SEQUENCE [LARGE SCALE GENOMIC DNA]</scope>
    <source>
        <strain evidence="5">X47</strain>
    </source>
</reference>
<evidence type="ECO:0000256" key="2">
    <source>
        <dbReference type="ARBA" id="ARBA00006411"/>
    </source>
</evidence>
<keyword evidence="3" id="KW-0963">Cytoplasm</keyword>
<evidence type="ECO:0000256" key="1">
    <source>
        <dbReference type="ARBA" id="ARBA00004496"/>
    </source>
</evidence>
<comment type="similarity">
    <text evidence="2">Belongs to the EspG family.</text>
</comment>
<accession>A0A290ZHU2</accession>
<organism evidence="5 6">
    <name type="scientific">Actinosynnema pretiosum</name>
    <dbReference type="NCBI Taxonomy" id="42197"/>
    <lineage>
        <taxon>Bacteria</taxon>
        <taxon>Bacillati</taxon>
        <taxon>Actinomycetota</taxon>
        <taxon>Actinomycetes</taxon>
        <taxon>Pseudonocardiales</taxon>
        <taxon>Pseudonocardiaceae</taxon>
        <taxon>Actinosynnema</taxon>
    </lineage>
</organism>
<dbReference type="Pfam" id="PF14011">
    <property type="entry name" value="ESX-1_EspG"/>
    <property type="match status" value="1"/>
</dbReference>
<dbReference type="AlphaFoldDB" id="A0A290ZHU2"/>
<evidence type="ECO:0000256" key="3">
    <source>
        <dbReference type="ARBA" id="ARBA00022490"/>
    </source>
</evidence>
<dbReference type="InterPro" id="IPR025734">
    <property type="entry name" value="EspG"/>
</dbReference>
<evidence type="ECO:0000256" key="4">
    <source>
        <dbReference type="ARBA" id="ARBA00023186"/>
    </source>
</evidence>
<evidence type="ECO:0000313" key="6">
    <source>
        <dbReference type="Proteomes" id="UP000218505"/>
    </source>
</evidence>
<sequence>MTAATLAAPAFLTAWRSLDLGAMPLVLHVPGPPAPWSDLVAAGLARATALDPWLAGACALLAAPPRSVDLRLGYGSTAVRALAAPSGPGALRAVLADRSVTLVELPSPDLPAALAALLPAHDRGRIGAPGLSGRIGAAALDQDGRRRRAGDVVDFHGPVHADVLLARAAALLSGLA</sequence>
<proteinExistence type="inferred from homology"/>
<comment type="subcellular location">
    <subcellularLocation>
        <location evidence="1">Cytoplasm</location>
    </subcellularLocation>
</comment>
<protein>
    <submittedName>
        <fullName evidence="5">ESX secretion-associated protein EspG</fullName>
    </submittedName>
</protein>
<dbReference type="Proteomes" id="UP000218505">
    <property type="component" value="Chromosome"/>
</dbReference>
<name>A0A290ZHU2_9PSEU</name>
<evidence type="ECO:0000313" key="5">
    <source>
        <dbReference type="EMBL" id="ATE58544.1"/>
    </source>
</evidence>
<keyword evidence="4" id="KW-0143">Chaperone</keyword>